<organism evidence="1 2">
    <name type="scientific">Amycolatopsis coloradensis</name>
    <dbReference type="NCBI Taxonomy" id="76021"/>
    <lineage>
        <taxon>Bacteria</taxon>
        <taxon>Bacillati</taxon>
        <taxon>Actinomycetota</taxon>
        <taxon>Actinomycetes</taxon>
        <taxon>Pseudonocardiales</taxon>
        <taxon>Pseudonocardiaceae</taxon>
        <taxon>Amycolatopsis</taxon>
    </lineage>
</organism>
<dbReference type="EMBL" id="CP150484">
    <property type="protein sequence ID" value="WYW19589.1"/>
    <property type="molecule type" value="Genomic_DNA"/>
</dbReference>
<accession>A0ACD5BJW6</accession>
<evidence type="ECO:0000313" key="1">
    <source>
        <dbReference type="EMBL" id="WYW19589.1"/>
    </source>
</evidence>
<dbReference type="Proteomes" id="UP001456344">
    <property type="component" value="Chromosome"/>
</dbReference>
<reference evidence="1" key="1">
    <citation type="submission" date="2023-10" db="EMBL/GenBank/DDBJ databases">
        <title>Whole genome sequencing of actinobacterial strain Amycolatopsis sp. (BCA-696) identifies the underlying plant growth-promoting genes.</title>
        <authorList>
            <person name="Gandham P."/>
            <person name="Vadla N."/>
            <person name="Saji A."/>
            <person name="Srinivas V."/>
            <person name="Ruperao P."/>
            <person name="Selvanayagam S."/>
            <person name="Saxena R.K."/>
            <person name="Rathore A."/>
            <person name="Gopalakrishnan S."/>
            <person name="Thakur V."/>
        </authorList>
    </citation>
    <scope>NUCLEOTIDE SEQUENCE</scope>
    <source>
        <strain evidence="1">BCA-696</strain>
    </source>
</reference>
<protein>
    <submittedName>
        <fullName evidence="1">Biotin/lipoyl-containing protein</fullName>
    </submittedName>
</protein>
<keyword evidence="2" id="KW-1185">Reference proteome</keyword>
<name>A0ACD5BJW6_9PSEU</name>
<sequence length="174" mass="18755">MIERHPEFTASRDLSDVLGFETEMLKLGAEDAMEILCRSLAEVVTSTERVPKRARVRLGSATIDVEWPVVEGGRPPSDVEPAKPSAASPATETPTIRTPVVGTCYLAPEPGAKPFVAVGDVVERGRQVAIVEAMKLMNPIVADRAGRVTRILVADAEPVEYDQALIAIEPEVPE</sequence>
<proteinExistence type="predicted"/>
<evidence type="ECO:0000313" key="2">
    <source>
        <dbReference type="Proteomes" id="UP001456344"/>
    </source>
</evidence>
<gene>
    <name evidence="1" type="ORF">LCL61_28995</name>
</gene>